<dbReference type="InterPro" id="IPR013154">
    <property type="entry name" value="ADH-like_N"/>
</dbReference>
<sequence length="707" mass="76920">MARYAATAVGTLVVEHSNGLWNLRSIEVNIHATSAFRVALPESNGAVQHREGERRREREKVHVLRLPIEEDNMKVGAPLVALITGAGSGIGRALALALAKRGVQLSLVDFSESAGLETVRLVQDEYSKLGHLQNLRAIFIKCDVTQPEEIFSVFQKHEEVFGRLDICINSAGISERGQLFEDRSNDGTGPWRKVLDVNLIAVIDCTRLAVQVMLKAGKGGTVLNVASAAGLYPSFDGPAYSSSKGGVTLFSRSLAVLMKKKIRVNAICPEFVETDMTRTLGDKFIEMFGGYVPMELFLQGAFLLLEDDRKAGECLWISNRCGIEYWPTAEEKKKYMLSKPSKTVTGQKARQIYNISLPNNFRKLIVHKLSNRFRDATKIVSVPFGGAKDDYVLVKLIYAGVNASDVNYTAGLYFGSKEKAVSKLPFDAGFEAVGIIAAVGKGVTREDLFVGAPVATLSYGGFSEFSEVLAAHAIPVPVVIPEIVPMLTSGLTALLGLEEAGKMGTGETVLVTAAAGGTGQFAVQLAKLAGNKVVATCGGAEKASLLKELGADRVIDYRTENVSEVLKREFPKGVDLVYESVGGEMFQTCLNALGVFGRLVIIGMVSQYQNGESWERSVYHGLCEKLLWKSQTLVGFFLNHHVNKWHPAVQRLYKLYNDGKLKVAVDPTAFKGLEAVADAVEHLHSGHSIGKVVVQIQSQDMAYQSRL</sequence>
<organism evidence="3 4">
    <name type="scientific">Adiantum capillus-veneris</name>
    <name type="common">Maidenhair fern</name>
    <dbReference type="NCBI Taxonomy" id="13818"/>
    <lineage>
        <taxon>Eukaryota</taxon>
        <taxon>Viridiplantae</taxon>
        <taxon>Streptophyta</taxon>
        <taxon>Embryophyta</taxon>
        <taxon>Tracheophyta</taxon>
        <taxon>Polypodiopsida</taxon>
        <taxon>Polypodiidae</taxon>
        <taxon>Polypodiales</taxon>
        <taxon>Pteridineae</taxon>
        <taxon>Pteridaceae</taxon>
        <taxon>Vittarioideae</taxon>
        <taxon>Adiantum</taxon>
    </lineage>
</organism>
<dbReference type="EMBL" id="JABFUD020000011">
    <property type="protein sequence ID" value="KAI5073037.1"/>
    <property type="molecule type" value="Genomic_DNA"/>
</dbReference>
<dbReference type="Gene3D" id="3.40.50.720">
    <property type="entry name" value="NAD(P)-binding Rossmann-like Domain"/>
    <property type="match status" value="2"/>
</dbReference>
<dbReference type="InterPro" id="IPR020843">
    <property type="entry name" value="ER"/>
</dbReference>
<gene>
    <name evidence="3" type="ORF">GOP47_0011050</name>
</gene>
<dbReference type="PANTHER" id="PTHR43677">
    <property type="entry name" value="SHORT-CHAIN DEHYDROGENASE/REDUCTASE"/>
    <property type="match status" value="1"/>
</dbReference>
<dbReference type="InterPro" id="IPR036291">
    <property type="entry name" value="NAD(P)-bd_dom_sf"/>
</dbReference>
<dbReference type="Pfam" id="PF08240">
    <property type="entry name" value="ADH_N"/>
    <property type="match status" value="1"/>
</dbReference>
<dbReference type="PANTHER" id="PTHR43677:SF3">
    <property type="entry name" value="PROSTAGLANDIN REDUCTASE 3"/>
    <property type="match status" value="1"/>
</dbReference>
<dbReference type="InterPro" id="IPR020904">
    <property type="entry name" value="Sc_DH/Rdtase_CS"/>
</dbReference>
<evidence type="ECO:0000313" key="4">
    <source>
        <dbReference type="Proteomes" id="UP000886520"/>
    </source>
</evidence>
<protein>
    <recommendedName>
        <fullName evidence="2">Enoyl reductase (ER) domain-containing protein</fullName>
    </recommendedName>
</protein>
<dbReference type="InterPro" id="IPR013149">
    <property type="entry name" value="ADH-like_C"/>
</dbReference>
<dbReference type="AlphaFoldDB" id="A0A9D4USJ0"/>
<evidence type="ECO:0000256" key="1">
    <source>
        <dbReference type="ARBA" id="ARBA00023002"/>
    </source>
</evidence>
<dbReference type="GO" id="GO:0016491">
    <property type="term" value="F:oxidoreductase activity"/>
    <property type="evidence" value="ECO:0007669"/>
    <property type="project" value="UniProtKB-KW"/>
</dbReference>
<dbReference type="InterPro" id="IPR002364">
    <property type="entry name" value="Quin_OxRdtase/zeta-crystal_CS"/>
</dbReference>
<dbReference type="PRINTS" id="PR00081">
    <property type="entry name" value="GDHRDH"/>
</dbReference>
<dbReference type="PROSITE" id="PS01162">
    <property type="entry name" value="QOR_ZETA_CRYSTAL"/>
    <property type="match status" value="1"/>
</dbReference>
<keyword evidence="1" id="KW-0560">Oxidoreductase</keyword>
<dbReference type="GO" id="GO:0008270">
    <property type="term" value="F:zinc ion binding"/>
    <property type="evidence" value="ECO:0007669"/>
    <property type="project" value="InterPro"/>
</dbReference>
<dbReference type="Pfam" id="PF00106">
    <property type="entry name" value="adh_short"/>
    <property type="match status" value="1"/>
</dbReference>
<dbReference type="SUPFAM" id="SSF51735">
    <property type="entry name" value="NAD(P)-binding Rossmann-fold domains"/>
    <property type="match status" value="2"/>
</dbReference>
<feature type="domain" description="Enoyl reductase (ER)" evidence="2">
    <location>
        <begin position="372"/>
        <end position="694"/>
    </location>
</feature>
<dbReference type="InterPro" id="IPR051397">
    <property type="entry name" value="Zn-ADH-like_protein"/>
</dbReference>
<dbReference type="OrthoDB" id="48317at2759"/>
<dbReference type="PRINTS" id="PR00080">
    <property type="entry name" value="SDRFAMILY"/>
</dbReference>
<dbReference type="FunFam" id="3.40.50.720:FF:000121">
    <property type="entry name" value="Prostaglandin reductase 2"/>
    <property type="match status" value="1"/>
</dbReference>
<name>A0A9D4USJ0_ADICA</name>
<proteinExistence type="predicted"/>
<dbReference type="SMART" id="SM00829">
    <property type="entry name" value="PKS_ER"/>
    <property type="match status" value="1"/>
</dbReference>
<dbReference type="GO" id="GO:0005739">
    <property type="term" value="C:mitochondrion"/>
    <property type="evidence" value="ECO:0007669"/>
    <property type="project" value="TreeGrafter"/>
</dbReference>
<dbReference type="Pfam" id="PF00107">
    <property type="entry name" value="ADH_zinc_N"/>
    <property type="match status" value="1"/>
</dbReference>
<dbReference type="InterPro" id="IPR011032">
    <property type="entry name" value="GroES-like_sf"/>
</dbReference>
<dbReference type="InterPro" id="IPR002347">
    <property type="entry name" value="SDR_fam"/>
</dbReference>
<dbReference type="PROSITE" id="PS00061">
    <property type="entry name" value="ADH_SHORT"/>
    <property type="match status" value="1"/>
</dbReference>
<keyword evidence="4" id="KW-1185">Reference proteome</keyword>
<dbReference type="CDD" id="cd08250">
    <property type="entry name" value="Mgc45594_like"/>
    <property type="match status" value="1"/>
</dbReference>
<dbReference type="Proteomes" id="UP000886520">
    <property type="component" value="Chromosome 11"/>
</dbReference>
<accession>A0A9D4USJ0</accession>
<dbReference type="Gene3D" id="3.90.180.10">
    <property type="entry name" value="Medium-chain alcohol dehydrogenases, catalytic domain"/>
    <property type="match status" value="1"/>
</dbReference>
<evidence type="ECO:0000259" key="2">
    <source>
        <dbReference type="SMART" id="SM00829"/>
    </source>
</evidence>
<comment type="caution">
    <text evidence="3">The sequence shown here is derived from an EMBL/GenBank/DDBJ whole genome shotgun (WGS) entry which is preliminary data.</text>
</comment>
<dbReference type="SUPFAM" id="SSF50129">
    <property type="entry name" value="GroES-like"/>
    <property type="match status" value="1"/>
</dbReference>
<evidence type="ECO:0000313" key="3">
    <source>
        <dbReference type="EMBL" id="KAI5073037.1"/>
    </source>
</evidence>
<reference evidence="3" key="1">
    <citation type="submission" date="2021-01" db="EMBL/GenBank/DDBJ databases">
        <title>Adiantum capillus-veneris genome.</title>
        <authorList>
            <person name="Fang Y."/>
            <person name="Liao Q."/>
        </authorList>
    </citation>
    <scope>NUCLEOTIDE SEQUENCE</scope>
    <source>
        <strain evidence="3">H3</strain>
        <tissue evidence="3">Leaf</tissue>
    </source>
</reference>